<comment type="catalytic activity">
    <reaction evidence="5">
        <text>3'-dephospho-CoA + ATP = ADP + CoA + H(+)</text>
        <dbReference type="Rhea" id="RHEA:18245"/>
        <dbReference type="ChEBI" id="CHEBI:15378"/>
        <dbReference type="ChEBI" id="CHEBI:30616"/>
        <dbReference type="ChEBI" id="CHEBI:57287"/>
        <dbReference type="ChEBI" id="CHEBI:57328"/>
        <dbReference type="ChEBI" id="CHEBI:456216"/>
        <dbReference type="EC" id="2.7.1.24"/>
    </reaction>
</comment>
<comment type="caution">
    <text evidence="7">The sequence shown here is derived from an EMBL/GenBank/DDBJ whole genome shotgun (WGS) entry which is preliminary data.</text>
</comment>
<dbReference type="PROSITE" id="PS51219">
    <property type="entry name" value="DPCK"/>
    <property type="match status" value="1"/>
</dbReference>
<feature type="binding site" evidence="5">
    <location>
        <begin position="14"/>
        <end position="19"/>
    </location>
    <ligand>
        <name>ATP</name>
        <dbReference type="ChEBI" id="CHEBI:30616"/>
    </ligand>
</feature>
<keyword evidence="5 7" id="KW-0418">Kinase</keyword>
<dbReference type="EC" id="2.7.1.24" evidence="5 6"/>
<dbReference type="GO" id="GO:0015937">
    <property type="term" value="P:coenzyme A biosynthetic process"/>
    <property type="evidence" value="ECO:0007669"/>
    <property type="project" value="UniProtKB-UniRule"/>
</dbReference>
<comment type="subcellular location">
    <subcellularLocation>
        <location evidence="5">Cytoplasm</location>
    </subcellularLocation>
</comment>
<keyword evidence="2 5" id="KW-0547">Nucleotide-binding</keyword>
<accession>A0A1W9KSN3</accession>
<comment type="similarity">
    <text evidence="1 5">Belongs to the CoaE family.</text>
</comment>
<keyword evidence="5" id="KW-0808">Transferase</keyword>
<dbReference type="InterPro" id="IPR027417">
    <property type="entry name" value="P-loop_NTPase"/>
</dbReference>
<keyword evidence="5" id="KW-0963">Cytoplasm</keyword>
<dbReference type="GO" id="GO:0005524">
    <property type="term" value="F:ATP binding"/>
    <property type="evidence" value="ECO:0007669"/>
    <property type="project" value="UniProtKB-UniRule"/>
</dbReference>
<dbReference type="PANTHER" id="PTHR10695">
    <property type="entry name" value="DEPHOSPHO-COA KINASE-RELATED"/>
    <property type="match status" value="1"/>
</dbReference>
<evidence type="ECO:0000256" key="2">
    <source>
        <dbReference type="ARBA" id="ARBA00022741"/>
    </source>
</evidence>
<dbReference type="Gene3D" id="3.40.50.300">
    <property type="entry name" value="P-loop containing nucleotide triphosphate hydrolases"/>
    <property type="match status" value="1"/>
</dbReference>
<comment type="pathway">
    <text evidence="5">Cofactor biosynthesis; coenzyme A biosynthesis; CoA from (R)-pantothenate: step 5/5.</text>
</comment>
<evidence type="ECO:0000313" key="8">
    <source>
        <dbReference type="Proteomes" id="UP000192505"/>
    </source>
</evidence>
<evidence type="ECO:0000256" key="5">
    <source>
        <dbReference type="HAMAP-Rule" id="MF_00376"/>
    </source>
</evidence>
<dbReference type="SUPFAM" id="SSF52540">
    <property type="entry name" value="P-loop containing nucleoside triphosphate hydrolases"/>
    <property type="match status" value="1"/>
</dbReference>
<keyword evidence="3 5" id="KW-0067">ATP-binding</keyword>
<reference evidence="7 8" key="1">
    <citation type="submission" date="2017-01" db="EMBL/GenBank/DDBJ databases">
        <title>Novel large sulfur bacteria in the metagenomes of groundwater-fed chemosynthetic microbial mats in the Lake Huron basin.</title>
        <authorList>
            <person name="Sharrar A.M."/>
            <person name="Flood B.E."/>
            <person name="Bailey J.V."/>
            <person name="Jones D.S."/>
            <person name="Biddanda B."/>
            <person name="Ruberg S.A."/>
            <person name="Marcus D.N."/>
            <person name="Dick G.J."/>
        </authorList>
    </citation>
    <scope>NUCLEOTIDE SEQUENCE [LARGE SCALE GENOMIC DNA]</scope>
    <source>
        <strain evidence="7">A7</strain>
    </source>
</reference>
<evidence type="ECO:0000256" key="3">
    <source>
        <dbReference type="ARBA" id="ARBA00022840"/>
    </source>
</evidence>
<evidence type="ECO:0000256" key="6">
    <source>
        <dbReference type="NCBIfam" id="TIGR00152"/>
    </source>
</evidence>
<dbReference type="EMBL" id="MTEI01000011">
    <property type="protein sequence ID" value="OQW87012.1"/>
    <property type="molecule type" value="Genomic_DNA"/>
</dbReference>
<dbReference type="Proteomes" id="UP000192505">
    <property type="component" value="Unassembled WGS sequence"/>
</dbReference>
<proteinExistence type="inferred from homology"/>
<dbReference type="InterPro" id="IPR001977">
    <property type="entry name" value="Depp_CoAkinase"/>
</dbReference>
<dbReference type="GO" id="GO:0004140">
    <property type="term" value="F:dephospho-CoA kinase activity"/>
    <property type="evidence" value="ECO:0007669"/>
    <property type="project" value="UniProtKB-UniRule"/>
</dbReference>
<dbReference type="CDD" id="cd02022">
    <property type="entry name" value="DPCK"/>
    <property type="match status" value="1"/>
</dbReference>
<dbReference type="GO" id="GO:0005737">
    <property type="term" value="C:cytoplasm"/>
    <property type="evidence" value="ECO:0007669"/>
    <property type="project" value="UniProtKB-SubCell"/>
</dbReference>
<name>A0A1W9KSN3_9BURK</name>
<dbReference type="UniPathway" id="UPA00241">
    <property type="reaction ID" value="UER00356"/>
</dbReference>
<protein>
    <recommendedName>
        <fullName evidence="5 6">Dephospho-CoA kinase</fullName>
        <ecNumber evidence="5 6">2.7.1.24</ecNumber>
    </recommendedName>
    <alternativeName>
        <fullName evidence="5">Dephosphocoenzyme A kinase</fullName>
    </alternativeName>
</protein>
<evidence type="ECO:0000313" key="7">
    <source>
        <dbReference type="EMBL" id="OQW87012.1"/>
    </source>
</evidence>
<dbReference type="HAMAP" id="MF_00376">
    <property type="entry name" value="Dephospho_CoA_kinase"/>
    <property type="match status" value="1"/>
</dbReference>
<keyword evidence="4 5" id="KW-0173">Coenzyme A biosynthesis</keyword>
<dbReference type="NCBIfam" id="TIGR00152">
    <property type="entry name" value="dephospho-CoA kinase"/>
    <property type="match status" value="1"/>
</dbReference>
<organism evidence="7 8">
    <name type="scientific">Rhodoferax ferrireducens</name>
    <dbReference type="NCBI Taxonomy" id="192843"/>
    <lineage>
        <taxon>Bacteria</taxon>
        <taxon>Pseudomonadati</taxon>
        <taxon>Pseudomonadota</taxon>
        <taxon>Betaproteobacteria</taxon>
        <taxon>Burkholderiales</taxon>
        <taxon>Comamonadaceae</taxon>
        <taxon>Rhodoferax</taxon>
    </lineage>
</organism>
<evidence type="ECO:0000256" key="1">
    <source>
        <dbReference type="ARBA" id="ARBA00009018"/>
    </source>
</evidence>
<dbReference type="PANTHER" id="PTHR10695:SF46">
    <property type="entry name" value="BIFUNCTIONAL COENZYME A SYNTHASE-RELATED"/>
    <property type="match status" value="1"/>
</dbReference>
<comment type="function">
    <text evidence="5">Catalyzes the phosphorylation of the 3'-hydroxyl group of dephosphocoenzyme A to form coenzyme A.</text>
</comment>
<evidence type="ECO:0000256" key="4">
    <source>
        <dbReference type="ARBA" id="ARBA00022993"/>
    </source>
</evidence>
<sequence>MAGAFRLGLTGGIGSGKSTVATFLADLGAAVMDADAIARSVTAPGGLAIAPIRAAFGNDIITAEGALDRDQMRARAFSDARERKRLEAIIHPLVGQETARQADAAVAAGHRCLVFDVPLLVESSHWRTRVDAVLVVDCLPQTQIARVVARSQLDPAGVQTIINAQSPRLRRLQAADAVIFNEGLSLGVLRDEVATLATGFGLSLAHSTHPTSA</sequence>
<dbReference type="AlphaFoldDB" id="A0A1W9KSN3"/>
<dbReference type="Pfam" id="PF01121">
    <property type="entry name" value="CoaE"/>
    <property type="match status" value="1"/>
</dbReference>
<gene>
    <name evidence="5" type="primary">coaE</name>
    <name evidence="7" type="ORF">BWK72_14825</name>
</gene>